<feature type="compositionally biased region" description="Basic and acidic residues" evidence="9">
    <location>
        <begin position="914"/>
        <end position="923"/>
    </location>
</feature>
<dbReference type="CDD" id="cd14014">
    <property type="entry name" value="STKc_PknB_like"/>
    <property type="match status" value="1"/>
</dbReference>
<dbReference type="Gene3D" id="1.10.510.10">
    <property type="entry name" value="Transferase(Phosphotransferase) domain 1"/>
    <property type="match status" value="1"/>
</dbReference>
<feature type="binding site" evidence="8">
    <location>
        <position position="111"/>
    </location>
    <ligand>
        <name>ATP</name>
        <dbReference type="ChEBI" id="CHEBI:30616"/>
    </ligand>
</feature>
<reference evidence="11 12" key="1">
    <citation type="submission" date="2019-10" db="EMBL/GenBank/DDBJ databases">
        <title>A soil myxobacterium in the family Polyangiaceae.</title>
        <authorList>
            <person name="Li Y."/>
            <person name="Wang J."/>
        </authorList>
    </citation>
    <scope>NUCLEOTIDE SEQUENCE [LARGE SCALE GENOMIC DNA]</scope>
    <source>
        <strain evidence="11 12">DSM 14734</strain>
    </source>
</reference>
<dbReference type="PROSITE" id="PS50005">
    <property type="entry name" value="TPR"/>
    <property type="match status" value="1"/>
</dbReference>
<keyword evidence="5 11" id="KW-0418">Kinase</keyword>
<keyword evidence="3" id="KW-0808">Transferase</keyword>
<gene>
    <name evidence="11" type="ORF">GF068_10285</name>
</gene>
<dbReference type="PROSITE" id="PS00108">
    <property type="entry name" value="PROTEIN_KINASE_ST"/>
    <property type="match status" value="1"/>
</dbReference>
<evidence type="ECO:0000256" key="8">
    <source>
        <dbReference type="PROSITE-ProRule" id="PRU10141"/>
    </source>
</evidence>
<evidence type="ECO:0000256" key="2">
    <source>
        <dbReference type="ARBA" id="ARBA00022527"/>
    </source>
</evidence>
<dbReference type="PANTHER" id="PTHR43289">
    <property type="entry name" value="MITOGEN-ACTIVATED PROTEIN KINASE KINASE KINASE 20-RELATED"/>
    <property type="match status" value="1"/>
</dbReference>
<dbReference type="InterPro" id="IPR011990">
    <property type="entry name" value="TPR-like_helical_dom_sf"/>
</dbReference>
<dbReference type="InterPro" id="IPR008271">
    <property type="entry name" value="Ser/Thr_kinase_AS"/>
</dbReference>
<dbReference type="SMART" id="SM00028">
    <property type="entry name" value="TPR"/>
    <property type="match status" value="2"/>
</dbReference>
<keyword evidence="7" id="KW-0802">TPR repeat</keyword>
<feature type="region of interest" description="Disordered" evidence="9">
    <location>
        <begin position="909"/>
        <end position="929"/>
    </location>
</feature>
<evidence type="ECO:0000256" key="1">
    <source>
        <dbReference type="ARBA" id="ARBA00012513"/>
    </source>
</evidence>
<dbReference type="PROSITE" id="PS50011">
    <property type="entry name" value="PROTEIN_KINASE_DOM"/>
    <property type="match status" value="1"/>
</dbReference>
<sequence length="929" mass="99255">MVHSARSMKGEPLSGRTGDVRRDVEESDEDTSISSSSSPSGEDGEGSITPDPFLEKIARIPPRATKCAPATLPRPGERVGRFVVREEIGRGGMGVVFAATDPTLGREVALKVLLSEDEERKRRLLREARAAAALEHAGVVAIYDVGEDQGRAFIAMERLCGSTLRERLDARPKDARALPPGEARRIAKDLARALAKAHARGLVHRDLKPENVMIEGDGRVILLDFGLAKATHAELDPVPVATAEGAILGTPSYMSPEQARGRPVDARSDVFSFGVMLYEMLTGKRPFAGRNAAAVLASIEASEPTAPASIHAGVDPDLDRVARRCLQKEPHDRYENAGAIAEELDHEAPRAPGAPRLLGPAALVVLLFVVGAILGASKLRSAEQTKATEATSAKVAATRADAKVVATDLPSSGSSNEEARAAYHAGLEAFRAGGSWGPEFQRAITLDPGLASAHVQFAAIGMAQHQGGIRESYRQARARSDALSPRDRALLDAIEPVVQREPADWAEAGKRLEAMLEDHPGDAQLWFFLALARGNFDDFQAAIGHLSRAIELDPQFARALSSLAVFEAYRGKFDEAQKAIERCLVVAPDAMACLSYRARLEGYAGRCAAMESTARQMIARGAQPHLSYPLLADALASRGEPSATVEEALRHAGKQVGELAPNVAEVVRSRVLVTGAMRKAALHGDFEEALAHARALERKAEGSARRNDHGIAARAVAELLIESGRHAEAGAVALDYLDRQGAWEPDPSAEDSALSNDATPALLVTARKAGVITREGLASRRRAWLAEWSSRVTPAARSYLWLHGWAATTITAEDAQGALAALAEHAPLPPYVPGTLVGASAGVTFLLGGQLEEAKRWLEQAAGSCSALSFPMAHTRAHLWLGQAREASGDTKGACASYKTVLDRWGRARPRSVTADEARERSTRLGCTR</sequence>
<evidence type="ECO:0000256" key="5">
    <source>
        <dbReference type="ARBA" id="ARBA00022777"/>
    </source>
</evidence>
<feature type="region of interest" description="Disordered" evidence="9">
    <location>
        <begin position="1"/>
        <end position="52"/>
    </location>
</feature>
<dbReference type="Gene3D" id="1.25.40.10">
    <property type="entry name" value="Tetratricopeptide repeat domain"/>
    <property type="match status" value="2"/>
</dbReference>
<evidence type="ECO:0000256" key="7">
    <source>
        <dbReference type="PROSITE-ProRule" id="PRU00339"/>
    </source>
</evidence>
<dbReference type="GO" id="GO:0005524">
    <property type="term" value="F:ATP binding"/>
    <property type="evidence" value="ECO:0007669"/>
    <property type="project" value="UniProtKB-UniRule"/>
</dbReference>
<accession>A0A6N7PJV3</accession>
<protein>
    <recommendedName>
        <fullName evidence="1">non-specific serine/threonine protein kinase</fullName>
        <ecNumber evidence="1">2.7.11.1</ecNumber>
    </recommendedName>
</protein>
<name>A0A6N7PJV3_9BACT</name>
<dbReference type="EMBL" id="WJIE01000003">
    <property type="protein sequence ID" value="MRG92313.1"/>
    <property type="molecule type" value="Genomic_DNA"/>
</dbReference>
<dbReference type="PROSITE" id="PS00107">
    <property type="entry name" value="PROTEIN_KINASE_ATP"/>
    <property type="match status" value="1"/>
</dbReference>
<dbReference type="AlphaFoldDB" id="A0A6N7PJV3"/>
<evidence type="ECO:0000256" key="9">
    <source>
        <dbReference type="SAM" id="MobiDB-lite"/>
    </source>
</evidence>
<evidence type="ECO:0000259" key="10">
    <source>
        <dbReference type="PROSITE" id="PS50011"/>
    </source>
</evidence>
<evidence type="ECO:0000313" key="12">
    <source>
        <dbReference type="Proteomes" id="UP000440224"/>
    </source>
</evidence>
<dbReference type="InterPro" id="IPR011009">
    <property type="entry name" value="Kinase-like_dom_sf"/>
</dbReference>
<dbReference type="InterPro" id="IPR019734">
    <property type="entry name" value="TPR_rpt"/>
</dbReference>
<dbReference type="GO" id="GO:0004674">
    <property type="term" value="F:protein serine/threonine kinase activity"/>
    <property type="evidence" value="ECO:0007669"/>
    <property type="project" value="UniProtKB-KW"/>
</dbReference>
<dbReference type="SUPFAM" id="SSF48452">
    <property type="entry name" value="TPR-like"/>
    <property type="match status" value="1"/>
</dbReference>
<organism evidence="11 12">
    <name type="scientific">Polyangium spumosum</name>
    <dbReference type="NCBI Taxonomy" id="889282"/>
    <lineage>
        <taxon>Bacteria</taxon>
        <taxon>Pseudomonadati</taxon>
        <taxon>Myxococcota</taxon>
        <taxon>Polyangia</taxon>
        <taxon>Polyangiales</taxon>
        <taxon>Polyangiaceae</taxon>
        <taxon>Polyangium</taxon>
    </lineage>
</organism>
<dbReference type="Proteomes" id="UP000440224">
    <property type="component" value="Unassembled WGS sequence"/>
</dbReference>
<dbReference type="Pfam" id="PF00069">
    <property type="entry name" value="Pkinase"/>
    <property type="match status" value="1"/>
</dbReference>
<dbReference type="OrthoDB" id="5477861at2"/>
<feature type="domain" description="Protein kinase" evidence="10">
    <location>
        <begin position="82"/>
        <end position="349"/>
    </location>
</feature>
<keyword evidence="4 8" id="KW-0547">Nucleotide-binding</keyword>
<evidence type="ECO:0000256" key="4">
    <source>
        <dbReference type="ARBA" id="ARBA00022741"/>
    </source>
</evidence>
<dbReference type="InterPro" id="IPR017441">
    <property type="entry name" value="Protein_kinase_ATP_BS"/>
</dbReference>
<keyword evidence="2" id="KW-0723">Serine/threonine-protein kinase</keyword>
<proteinExistence type="predicted"/>
<comment type="caution">
    <text evidence="11">The sequence shown here is derived from an EMBL/GenBank/DDBJ whole genome shotgun (WGS) entry which is preliminary data.</text>
</comment>
<evidence type="ECO:0000256" key="6">
    <source>
        <dbReference type="ARBA" id="ARBA00022840"/>
    </source>
</evidence>
<keyword evidence="6 8" id="KW-0067">ATP-binding</keyword>
<dbReference type="SMART" id="SM00220">
    <property type="entry name" value="S_TKc"/>
    <property type="match status" value="1"/>
</dbReference>
<feature type="repeat" description="TPR" evidence="7">
    <location>
        <begin position="523"/>
        <end position="556"/>
    </location>
</feature>
<dbReference type="Gene3D" id="3.30.200.20">
    <property type="entry name" value="Phosphorylase Kinase, domain 1"/>
    <property type="match status" value="1"/>
</dbReference>
<keyword evidence="12" id="KW-1185">Reference proteome</keyword>
<dbReference type="PANTHER" id="PTHR43289:SF6">
    <property type="entry name" value="SERINE_THREONINE-PROTEIN KINASE NEKL-3"/>
    <property type="match status" value="1"/>
</dbReference>
<feature type="compositionally biased region" description="Low complexity" evidence="9">
    <location>
        <begin position="32"/>
        <end position="41"/>
    </location>
</feature>
<dbReference type="FunFam" id="1.10.510.10:FF:000021">
    <property type="entry name" value="Serine/threonine protein kinase"/>
    <property type="match status" value="1"/>
</dbReference>
<dbReference type="EC" id="2.7.11.1" evidence="1"/>
<evidence type="ECO:0000256" key="3">
    <source>
        <dbReference type="ARBA" id="ARBA00022679"/>
    </source>
</evidence>
<evidence type="ECO:0000313" key="11">
    <source>
        <dbReference type="EMBL" id="MRG92313.1"/>
    </source>
</evidence>
<dbReference type="InterPro" id="IPR000719">
    <property type="entry name" value="Prot_kinase_dom"/>
</dbReference>
<dbReference type="SUPFAM" id="SSF56112">
    <property type="entry name" value="Protein kinase-like (PK-like)"/>
    <property type="match status" value="1"/>
</dbReference>